<evidence type="ECO:0000313" key="14">
    <source>
        <dbReference type="EMBL" id="MFD2420650.1"/>
    </source>
</evidence>
<organism evidence="14 15">
    <name type="scientific">Amycolatopsis pigmentata</name>
    <dbReference type="NCBI Taxonomy" id="450801"/>
    <lineage>
        <taxon>Bacteria</taxon>
        <taxon>Bacillati</taxon>
        <taxon>Actinomycetota</taxon>
        <taxon>Actinomycetes</taxon>
        <taxon>Pseudonocardiales</taxon>
        <taxon>Pseudonocardiaceae</taxon>
        <taxon>Amycolatopsis</taxon>
    </lineage>
</organism>
<evidence type="ECO:0000256" key="11">
    <source>
        <dbReference type="ARBA" id="ARBA00023136"/>
    </source>
</evidence>
<dbReference type="Pfam" id="PF02378">
    <property type="entry name" value="PTS_EIIC"/>
    <property type="match status" value="1"/>
</dbReference>
<keyword evidence="6" id="KW-0762">Sugar transport</keyword>
<keyword evidence="7" id="KW-0808">Transferase</keyword>
<evidence type="ECO:0000256" key="3">
    <source>
        <dbReference type="ARBA" id="ARBA00022448"/>
    </source>
</evidence>
<keyword evidence="15" id="KW-1185">Reference proteome</keyword>
<accession>A0ABW5G127</accession>
<feature type="transmembrane region" description="Helical" evidence="12">
    <location>
        <begin position="87"/>
        <end position="112"/>
    </location>
</feature>
<dbReference type="PANTHER" id="PTHR30181">
    <property type="entry name" value="MANNITOL PERMEASE IIC COMPONENT"/>
    <property type="match status" value="1"/>
</dbReference>
<feature type="transmembrane region" description="Helical" evidence="12">
    <location>
        <begin position="21"/>
        <end position="45"/>
    </location>
</feature>
<keyword evidence="5" id="KW-0597">Phosphoprotein</keyword>
<keyword evidence="9 12" id="KW-0812">Transmembrane</keyword>
<evidence type="ECO:0000256" key="8">
    <source>
        <dbReference type="ARBA" id="ARBA00022683"/>
    </source>
</evidence>
<dbReference type="Proteomes" id="UP001597417">
    <property type="component" value="Unassembled WGS sequence"/>
</dbReference>
<dbReference type="RefSeq" id="WP_378268818.1">
    <property type="nucleotide sequence ID" value="NZ_JBHUKR010000020.1"/>
</dbReference>
<evidence type="ECO:0000256" key="4">
    <source>
        <dbReference type="ARBA" id="ARBA00022475"/>
    </source>
</evidence>
<dbReference type="InterPro" id="IPR003352">
    <property type="entry name" value="PTS_EIIC"/>
</dbReference>
<dbReference type="PANTHER" id="PTHR30181:SF2">
    <property type="entry name" value="PTS SYSTEM MANNITOL-SPECIFIC EIICBA COMPONENT"/>
    <property type="match status" value="1"/>
</dbReference>
<feature type="transmembrane region" description="Helical" evidence="12">
    <location>
        <begin position="278"/>
        <end position="301"/>
    </location>
</feature>
<keyword evidence="11 12" id="KW-0472">Membrane</keyword>
<feature type="transmembrane region" description="Helical" evidence="12">
    <location>
        <begin position="321"/>
        <end position="345"/>
    </location>
</feature>
<evidence type="ECO:0000256" key="1">
    <source>
        <dbReference type="ARBA" id="ARBA00002434"/>
    </source>
</evidence>
<sequence>MTSTAEQTTRASRVRPAIQRFGGQLAAMVLPNVGAFITWGLLTALFEPSGWWPNPGIARLITPMVTFLLPILLGYTGGKLVHGQRGAVVGAVATAGIAIGSDIPMFFGAMIVGPLAGYLLKTFDEIVGVRVPPGFRMLVDNFSAGILGGLVAVAGLLGIGPAVRSATTWLANGVQILLDAHLLPLASIIIEPAKVLFLNNAVNHGILAPIGIGEAARHGKAVEFLMESNPGPGLGILLAVLLFGQRSLRGSVPGAIVIQFFGGIHEIYFPYVLARPRLVLAAIAGGAAGVLTFVITGAGTIATPSPGSIFAVLAVTPKGGYLGVITGVVVAAATSFFVASLLLGFGYTEHRRAKKTLTGPESDPEFPSVEA</sequence>
<dbReference type="InterPro" id="IPR013014">
    <property type="entry name" value="PTS_EIIC_2"/>
</dbReference>
<proteinExistence type="predicted"/>
<evidence type="ECO:0000256" key="7">
    <source>
        <dbReference type="ARBA" id="ARBA00022679"/>
    </source>
</evidence>
<evidence type="ECO:0000256" key="9">
    <source>
        <dbReference type="ARBA" id="ARBA00022692"/>
    </source>
</evidence>
<comment type="caution">
    <text evidence="14">The sequence shown here is derived from an EMBL/GenBank/DDBJ whole genome shotgun (WGS) entry which is preliminary data.</text>
</comment>
<comment type="subcellular location">
    <subcellularLocation>
        <location evidence="2">Cell membrane</location>
        <topology evidence="2">Multi-pass membrane protein</topology>
    </subcellularLocation>
</comment>
<evidence type="ECO:0000256" key="10">
    <source>
        <dbReference type="ARBA" id="ARBA00022989"/>
    </source>
</evidence>
<gene>
    <name evidence="14" type="ORF">ACFSXZ_30410</name>
</gene>
<keyword evidence="8" id="KW-0598">Phosphotransferase system</keyword>
<protein>
    <submittedName>
        <fullName evidence="14">PTS transporter subunit EIIC</fullName>
    </submittedName>
</protein>
<evidence type="ECO:0000256" key="2">
    <source>
        <dbReference type="ARBA" id="ARBA00004651"/>
    </source>
</evidence>
<name>A0ABW5G127_9PSEU</name>
<evidence type="ECO:0000259" key="13">
    <source>
        <dbReference type="PROSITE" id="PS51104"/>
    </source>
</evidence>
<dbReference type="PROSITE" id="PS51104">
    <property type="entry name" value="PTS_EIIC_TYPE_2"/>
    <property type="match status" value="1"/>
</dbReference>
<reference evidence="15" key="1">
    <citation type="journal article" date="2019" name="Int. J. Syst. Evol. Microbiol.">
        <title>The Global Catalogue of Microorganisms (GCM) 10K type strain sequencing project: providing services to taxonomists for standard genome sequencing and annotation.</title>
        <authorList>
            <consortium name="The Broad Institute Genomics Platform"/>
            <consortium name="The Broad Institute Genome Sequencing Center for Infectious Disease"/>
            <person name="Wu L."/>
            <person name="Ma J."/>
        </authorList>
    </citation>
    <scope>NUCLEOTIDE SEQUENCE [LARGE SCALE GENOMIC DNA]</scope>
    <source>
        <strain evidence="15">CGMCC 4.7645</strain>
    </source>
</reference>
<evidence type="ECO:0000256" key="5">
    <source>
        <dbReference type="ARBA" id="ARBA00022553"/>
    </source>
</evidence>
<keyword evidence="10 12" id="KW-1133">Transmembrane helix</keyword>
<evidence type="ECO:0000256" key="6">
    <source>
        <dbReference type="ARBA" id="ARBA00022597"/>
    </source>
</evidence>
<keyword evidence="4" id="KW-1003">Cell membrane</keyword>
<dbReference type="InterPro" id="IPR050893">
    <property type="entry name" value="Sugar_PTS"/>
</dbReference>
<evidence type="ECO:0000313" key="15">
    <source>
        <dbReference type="Proteomes" id="UP001597417"/>
    </source>
</evidence>
<feature type="transmembrane region" description="Helical" evidence="12">
    <location>
        <begin position="57"/>
        <end position="75"/>
    </location>
</feature>
<evidence type="ECO:0000256" key="12">
    <source>
        <dbReference type="SAM" id="Phobius"/>
    </source>
</evidence>
<feature type="transmembrane region" description="Helical" evidence="12">
    <location>
        <begin position="142"/>
        <end position="163"/>
    </location>
</feature>
<feature type="domain" description="PTS EIIC type-2" evidence="13">
    <location>
        <begin position="21"/>
        <end position="349"/>
    </location>
</feature>
<dbReference type="EMBL" id="JBHUKR010000020">
    <property type="protein sequence ID" value="MFD2420650.1"/>
    <property type="molecule type" value="Genomic_DNA"/>
</dbReference>
<keyword evidence="3" id="KW-0813">Transport</keyword>
<comment type="function">
    <text evidence="1">The phosphoenolpyruvate-dependent sugar phosphotransferase system (sugar PTS), a major carbohydrate active transport system, catalyzes the phosphorylation of incoming sugar substrates concomitantly with their translocation across the cell membrane. The enzyme II CmtAB PTS system is involved in D-mannitol transport.</text>
</comment>